<name>A0ABN1GV16_9ACTN</name>
<feature type="compositionally biased region" description="Basic and acidic residues" evidence="1">
    <location>
        <begin position="187"/>
        <end position="213"/>
    </location>
</feature>
<accession>A0ABN1GV16</accession>
<organism evidence="2 3">
    <name type="scientific">Sporichthya brevicatena</name>
    <dbReference type="NCBI Taxonomy" id="171442"/>
    <lineage>
        <taxon>Bacteria</taxon>
        <taxon>Bacillati</taxon>
        <taxon>Actinomycetota</taxon>
        <taxon>Actinomycetes</taxon>
        <taxon>Sporichthyales</taxon>
        <taxon>Sporichthyaceae</taxon>
        <taxon>Sporichthya</taxon>
    </lineage>
</organism>
<evidence type="ECO:0000256" key="1">
    <source>
        <dbReference type="SAM" id="MobiDB-lite"/>
    </source>
</evidence>
<reference evidence="2 3" key="1">
    <citation type="journal article" date="2019" name="Int. J. Syst. Evol. Microbiol.">
        <title>The Global Catalogue of Microorganisms (GCM) 10K type strain sequencing project: providing services to taxonomists for standard genome sequencing and annotation.</title>
        <authorList>
            <consortium name="The Broad Institute Genomics Platform"/>
            <consortium name="The Broad Institute Genome Sequencing Center for Infectious Disease"/>
            <person name="Wu L."/>
            <person name="Ma J."/>
        </authorList>
    </citation>
    <scope>NUCLEOTIDE SEQUENCE [LARGE SCALE GENOMIC DNA]</scope>
    <source>
        <strain evidence="2 3">JCM 10671</strain>
    </source>
</reference>
<gene>
    <name evidence="2" type="ORF">GCM10009547_23750</name>
</gene>
<keyword evidence="3" id="KW-1185">Reference proteome</keyword>
<sequence>MVCDFVVKVVVFDFFPLGLNNFGYSPKLLSSNYAHVLPPVTDTARSSLDHQTHAVLADALGRTGGQDAAHVVREKARARALERAREAAETAARKAAEPVVPAEHAARAVLLAQRQMARAELLGPWAEHDCAARQDRAELDRTPGWRRGRCAGLRETIARHQAGFNECFSDLARLNGEIATLTGQVEADARRREDDDRRRALQEARRPRTDREAGYLAPAKSEQ</sequence>
<comment type="caution">
    <text evidence="2">The sequence shown here is derived from an EMBL/GenBank/DDBJ whole genome shotgun (WGS) entry which is preliminary data.</text>
</comment>
<dbReference type="Proteomes" id="UP001500957">
    <property type="component" value="Unassembled WGS sequence"/>
</dbReference>
<feature type="region of interest" description="Disordered" evidence="1">
    <location>
        <begin position="187"/>
        <end position="223"/>
    </location>
</feature>
<proteinExistence type="predicted"/>
<protein>
    <submittedName>
        <fullName evidence="2">Uncharacterized protein</fullName>
    </submittedName>
</protein>
<dbReference type="EMBL" id="BAAAHE010000017">
    <property type="protein sequence ID" value="GAA0620401.1"/>
    <property type="molecule type" value="Genomic_DNA"/>
</dbReference>
<evidence type="ECO:0000313" key="2">
    <source>
        <dbReference type="EMBL" id="GAA0620401.1"/>
    </source>
</evidence>
<evidence type="ECO:0000313" key="3">
    <source>
        <dbReference type="Proteomes" id="UP001500957"/>
    </source>
</evidence>